<reference evidence="2" key="1">
    <citation type="submission" date="2018-12" db="EMBL/GenBank/DDBJ databases">
        <title>Tengunoibacter tsumagoiensis gen. nov., sp. nov., Dictyobacter kobayashii sp. nov., D. alpinus sp. nov., and D. joshuensis sp. nov. and description of Dictyobacteraceae fam. nov. within the order Ktedonobacterales isolated from Tengu-no-mugimeshi.</title>
        <authorList>
            <person name="Wang C.M."/>
            <person name="Zheng Y."/>
            <person name="Sakai Y."/>
            <person name="Toyoda A."/>
            <person name="Minakuchi Y."/>
            <person name="Abe K."/>
            <person name="Yokota A."/>
            <person name="Yabe S."/>
        </authorList>
    </citation>
    <scope>NUCLEOTIDE SEQUENCE [LARGE SCALE GENOMIC DNA]</scope>
    <source>
        <strain evidence="2">Uno3</strain>
    </source>
</reference>
<protein>
    <recommendedName>
        <fullName evidence="3">HEAT repeat domain-containing protein</fullName>
    </recommendedName>
</protein>
<gene>
    <name evidence="1" type="ORF">KTT_15050</name>
</gene>
<evidence type="ECO:0000313" key="1">
    <source>
        <dbReference type="EMBL" id="GCE11646.1"/>
    </source>
</evidence>
<dbReference type="InterPro" id="IPR011989">
    <property type="entry name" value="ARM-like"/>
</dbReference>
<name>A0A401ZXR2_9CHLR</name>
<evidence type="ECO:0000313" key="2">
    <source>
        <dbReference type="Proteomes" id="UP000287352"/>
    </source>
</evidence>
<accession>A0A401ZXR2</accession>
<dbReference type="RefSeq" id="WP_126579332.1">
    <property type="nucleotide sequence ID" value="NZ_BIFR01000001.1"/>
</dbReference>
<dbReference type="EMBL" id="BIFR01000001">
    <property type="protein sequence ID" value="GCE11646.1"/>
    <property type="molecule type" value="Genomic_DNA"/>
</dbReference>
<dbReference type="Proteomes" id="UP000287352">
    <property type="component" value="Unassembled WGS sequence"/>
</dbReference>
<dbReference type="SUPFAM" id="SSF48371">
    <property type="entry name" value="ARM repeat"/>
    <property type="match status" value="1"/>
</dbReference>
<sequence length="137" mass="15392">MVDTRPFEAIAPNVVELESRKNLRSKIHELIDLTLSSSLSTNAIREHLDFSMNQFGPRFAAHLVRALQRDNAEEREAIVWLLTLLHEPTTIPLLQQLSSQEQQKHPIRLSASLALAGMGATKEMLSPNKPARLYAIS</sequence>
<comment type="caution">
    <text evidence="1">The sequence shown here is derived from an EMBL/GenBank/DDBJ whole genome shotgun (WGS) entry which is preliminary data.</text>
</comment>
<evidence type="ECO:0008006" key="3">
    <source>
        <dbReference type="Google" id="ProtNLM"/>
    </source>
</evidence>
<dbReference type="Gene3D" id="1.25.10.10">
    <property type="entry name" value="Leucine-rich Repeat Variant"/>
    <property type="match status" value="1"/>
</dbReference>
<keyword evidence="2" id="KW-1185">Reference proteome</keyword>
<proteinExistence type="predicted"/>
<dbReference type="AlphaFoldDB" id="A0A401ZXR2"/>
<dbReference type="InterPro" id="IPR016024">
    <property type="entry name" value="ARM-type_fold"/>
</dbReference>
<organism evidence="1 2">
    <name type="scientific">Tengunoibacter tsumagoiensis</name>
    <dbReference type="NCBI Taxonomy" id="2014871"/>
    <lineage>
        <taxon>Bacteria</taxon>
        <taxon>Bacillati</taxon>
        <taxon>Chloroflexota</taxon>
        <taxon>Ktedonobacteria</taxon>
        <taxon>Ktedonobacterales</taxon>
        <taxon>Dictyobacteraceae</taxon>
        <taxon>Tengunoibacter</taxon>
    </lineage>
</organism>
<dbReference type="OrthoDB" id="162459at2"/>